<dbReference type="InterPro" id="IPR018960">
    <property type="entry name" value="DUF1990"/>
</dbReference>
<dbReference type="PANTHER" id="PTHR34202:SF1">
    <property type="entry name" value="UPF0548 PROTEIN"/>
    <property type="match status" value="1"/>
</dbReference>
<name>A0A3M8AIA5_9MICO</name>
<feature type="region of interest" description="Disordered" evidence="1">
    <location>
        <begin position="1"/>
        <end position="22"/>
    </location>
</feature>
<organism evidence="3 4">
    <name type="scientific">Agromyces tardus</name>
    <dbReference type="NCBI Taxonomy" id="2583849"/>
    <lineage>
        <taxon>Bacteria</taxon>
        <taxon>Bacillati</taxon>
        <taxon>Actinomycetota</taxon>
        <taxon>Actinomycetes</taxon>
        <taxon>Micrococcales</taxon>
        <taxon>Microbacteriaceae</taxon>
        <taxon>Agromyces</taxon>
    </lineage>
</organism>
<feature type="domain" description="DUF1990" evidence="2">
    <location>
        <begin position="26"/>
        <end position="85"/>
    </location>
</feature>
<dbReference type="OrthoDB" id="120660at2"/>
<evidence type="ECO:0000313" key="4">
    <source>
        <dbReference type="Proteomes" id="UP000275048"/>
    </source>
</evidence>
<protein>
    <submittedName>
        <fullName evidence="3">DUF1990 domain-containing protein</fullName>
    </submittedName>
</protein>
<proteinExistence type="predicted"/>
<dbReference type="EMBL" id="RHHB01000006">
    <property type="protein sequence ID" value="RNB50819.1"/>
    <property type="molecule type" value="Genomic_DNA"/>
</dbReference>
<dbReference type="Proteomes" id="UP000275048">
    <property type="component" value="Unassembled WGS sequence"/>
</dbReference>
<feature type="domain" description="DUF1990" evidence="2">
    <location>
        <begin position="123"/>
        <end position="218"/>
    </location>
</feature>
<sequence>MPHGGTRRRKGPPMTRRSTFTDQSVTYGAIGATLDPDLLRYPPAGFRPAEDTVRLGSGQGRFDRAAESLMSWGIQRGSGFEVDDISAGTGAQYPGIVYDADGTPLPEQPAPRSEQRFAADGTPYIAAGMTATLRRRKRFGTASTPVLVVYVLDEPNLVGFAYGTTAPGPESGEESFVLEHRDDDTVWLTIRSILQTPGGIRALTAPGIRRRRRELTRVELRALHPAGGA</sequence>
<dbReference type="PANTHER" id="PTHR34202">
    <property type="entry name" value="UPF0548 PROTEIN"/>
    <property type="match status" value="1"/>
</dbReference>
<dbReference type="Pfam" id="PF09348">
    <property type="entry name" value="DUF1990"/>
    <property type="match status" value="2"/>
</dbReference>
<evidence type="ECO:0000259" key="2">
    <source>
        <dbReference type="Pfam" id="PF09348"/>
    </source>
</evidence>
<keyword evidence="4" id="KW-1185">Reference proteome</keyword>
<comment type="caution">
    <text evidence="3">The sequence shown here is derived from an EMBL/GenBank/DDBJ whole genome shotgun (WGS) entry which is preliminary data.</text>
</comment>
<gene>
    <name evidence="3" type="ORF">EDM22_06010</name>
</gene>
<dbReference type="AlphaFoldDB" id="A0A3M8AIA5"/>
<reference evidence="3 4" key="1">
    <citation type="submission" date="2018-10" db="EMBL/GenBank/DDBJ databases">
        <title>Isolation, diversity and antibacterial activity of antinobacteria from the wheat rhizosphere soil.</title>
        <authorList>
            <person name="Sun T."/>
        </authorList>
    </citation>
    <scope>NUCLEOTIDE SEQUENCE [LARGE SCALE GENOMIC DNA]</scope>
    <source>
        <strain evidence="3 4">SJ-23</strain>
    </source>
</reference>
<feature type="compositionally biased region" description="Basic residues" evidence="1">
    <location>
        <begin position="1"/>
        <end position="11"/>
    </location>
</feature>
<accession>A0A3M8AIA5</accession>
<evidence type="ECO:0000313" key="3">
    <source>
        <dbReference type="EMBL" id="RNB50819.1"/>
    </source>
</evidence>
<evidence type="ECO:0000256" key="1">
    <source>
        <dbReference type="SAM" id="MobiDB-lite"/>
    </source>
</evidence>